<protein>
    <submittedName>
        <fullName evidence="4">AraC family transcriptional regulator</fullName>
    </submittedName>
</protein>
<keyword evidence="6" id="KW-1185">Reference proteome</keyword>
<name>A0A3P3E9Z3_9BURK</name>
<dbReference type="EMBL" id="RXFQ01000022">
    <property type="protein sequence ID" value="RSZ29891.1"/>
    <property type="molecule type" value="Genomic_DNA"/>
</dbReference>
<reference evidence="5 6" key="2">
    <citation type="submission" date="2018-12" db="EMBL/GenBank/DDBJ databases">
        <title>The genome sequences of strain 502.</title>
        <authorList>
            <person name="Gao J."/>
            <person name="Sun J."/>
        </authorList>
    </citation>
    <scope>NUCLEOTIDE SEQUENCE [LARGE SCALE GENOMIC DNA]</scope>
    <source>
        <strain evidence="5 6">502</strain>
    </source>
</reference>
<dbReference type="Pfam" id="PF12833">
    <property type="entry name" value="HTH_18"/>
    <property type="match status" value="1"/>
</dbReference>
<dbReference type="Gene3D" id="1.10.10.60">
    <property type="entry name" value="Homeodomain-like"/>
    <property type="match status" value="2"/>
</dbReference>
<evidence type="ECO:0000313" key="7">
    <source>
        <dbReference type="Proteomes" id="UP000271590"/>
    </source>
</evidence>
<dbReference type="PANTHER" id="PTHR43436:SF1">
    <property type="entry name" value="TRANSCRIPTIONAL REGULATORY PROTEIN"/>
    <property type="match status" value="1"/>
</dbReference>
<dbReference type="SUPFAM" id="SSF46689">
    <property type="entry name" value="Homeodomain-like"/>
    <property type="match status" value="2"/>
</dbReference>
<keyword evidence="2" id="KW-0804">Transcription</keyword>
<gene>
    <name evidence="4" type="ORF">EH244_27960</name>
    <name evidence="5" type="ORF">EJO66_27915</name>
</gene>
<evidence type="ECO:0000259" key="3">
    <source>
        <dbReference type="PROSITE" id="PS01124"/>
    </source>
</evidence>
<evidence type="ECO:0000313" key="5">
    <source>
        <dbReference type="EMBL" id="RSZ29891.1"/>
    </source>
</evidence>
<dbReference type="Proteomes" id="UP000271137">
    <property type="component" value="Unassembled WGS sequence"/>
</dbReference>
<dbReference type="EMBL" id="RQXU01000027">
    <property type="protein sequence ID" value="RRH81918.1"/>
    <property type="molecule type" value="Genomic_DNA"/>
</dbReference>
<dbReference type="AlphaFoldDB" id="A0A3P3E9Z3"/>
<reference evidence="4 7" key="1">
    <citation type="submission" date="2018-11" db="EMBL/GenBank/DDBJ databases">
        <title>The genome of Variovorax sp T529.</title>
        <authorList>
            <person name="Gao J."/>
        </authorList>
    </citation>
    <scope>NUCLEOTIDE SEQUENCE [LARGE SCALE GENOMIC DNA]</scope>
    <source>
        <strain evidence="4 7">T529</strain>
    </source>
</reference>
<organism evidence="4 7">
    <name type="scientific">Variovorax beijingensis</name>
    <dbReference type="NCBI Taxonomy" id="2496117"/>
    <lineage>
        <taxon>Bacteria</taxon>
        <taxon>Pseudomonadati</taxon>
        <taxon>Pseudomonadota</taxon>
        <taxon>Betaproteobacteria</taxon>
        <taxon>Burkholderiales</taxon>
        <taxon>Comamonadaceae</taxon>
        <taxon>Variovorax</taxon>
    </lineage>
</organism>
<keyword evidence="1" id="KW-0805">Transcription regulation</keyword>
<dbReference type="RefSeq" id="WP_124961556.1">
    <property type="nucleotide sequence ID" value="NZ_CBFHCE010000034.1"/>
</dbReference>
<dbReference type="Proteomes" id="UP000271590">
    <property type="component" value="Unassembled WGS sequence"/>
</dbReference>
<dbReference type="InterPro" id="IPR009594">
    <property type="entry name" value="Tscrpt_reg_HTH_AraC_N"/>
</dbReference>
<dbReference type="Pfam" id="PF06719">
    <property type="entry name" value="AraC_N"/>
    <property type="match status" value="1"/>
</dbReference>
<evidence type="ECO:0000256" key="2">
    <source>
        <dbReference type="ARBA" id="ARBA00023163"/>
    </source>
</evidence>
<dbReference type="InterPro" id="IPR009057">
    <property type="entry name" value="Homeodomain-like_sf"/>
</dbReference>
<evidence type="ECO:0000313" key="6">
    <source>
        <dbReference type="Proteomes" id="UP000271137"/>
    </source>
</evidence>
<comment type="caution">
    <text evidence="4">The sequence shown here is derived from an EMBL/GenBank/DDBJ whole genome shotgun (WGS) entry which is preliminary data.</text>
</comment>
<evidence type="ECO:0000256" key="1">
    <source>
        <dbReference type="ARBA" id="ARBA00023015"/>
    </source>
</evidence>
<dbReference type="InterPro" id="IPR018060">
    <property type="entry name" value="HTH_AraC"/>
</dbReference>
<accession>A0A3P3E9Z3</accession>
<dbReference type="GO" id="GO:0043565">
    <property type="term" value="F:sequence-specific DNA binding"/>
    <property type="evidence" value="ECO:0007669"/>
    <property type="project" value="InterPro"/>
</dbReference>
<proteinExistence type="predicted"/>
<dbReference type="PROSITE" id="PS01124">
    <property type="entry name" value="HTH_ARAC_FAMILY_2"/>
    <property type="match status" value="1"/>
</dbReference>
<feature type="domain" description="HTH araC/xylS-type" evidence="3">
    <location>
        <begin position="204"/>
        <end position="302"/>
    </location>
</feature>
<dbReference type="SMART" id="SM00342">
    <property type="entry name" value="HTH_ARAC"/>
    <property type="match status" value="1"/>
</dbReference>
<dbReference type="PANTHER" id="PTHR43436">
    <property type="entry name" value="ARAC-FAMILY TRANSCRIPTIONAL REGULATOR"/>
    <property type="match status" value="1"/>
</dbReference>
<sequence length="321" mass="35040">MASIRHQDTAVQCGPPQEAMAQIIGVRTPGAGDFETPIAGLAFFRRECPAPPVVCMVEPSIVLVAQGAKQMWVGGEAYPYDTSRFLVTSLNVPANSEVKVASPGQPCLGLVLKLDVRILAELIAQGSLPPPRDRPVGVGVGIGAATPAILAPFARLLELLDEPHAIPVLAPLIQREIHYRLLMSDQAARLRQIASVDGQGYRIARAIDWLKLNYALPLRIEELAARVQMSAPTFHHHFRQLTAMSPLQYQKWLRLNEAKRLMLSEHFDAAGAAFRVGYESPSQFSREYSRLFGAPPKRDIEVLRGAARGTDAPRHALASPA</sequence>
<dbReference type="GO" id="GO:0003700">
    <property type="term" value="F:DNA-binding transcription factor activity"/>
    <property type="evidence" value="ECO:0007669"/>
    <property type="project" value="InterPro"/>
</dbReference>
<evidence type="ECO:0000313" key="4">
    <source>
        <dbReference type="EMBL" id="RRH81918.1"/>
    </source>
</evidence>